<proteinExistence type="predicted"/>
<reference evidence="2 3" key="1">
    <citation type="submission" date="2019-06" db="EMBL/GenBank/DDBJ databases">
        <title>Genome Sequence of the Brown Rot Fungal Pathogen Monilinia laxa.</title>
        <authorList>
            <person name="De Miccolis Angelini R.M."/>
            <person name="Landi L."/>
            <person name="Abate D."/>
            <person name="Pollastro S."/>
            <person name="Romanazzi G."/>
            <person name="Faretra F."/>
        </authorList>
    </citation>
    <scope>NUCLEOTIDE SEQUENCE [LARGE SCALE GENOMIC DNA]</scope>
    <source>
        <strain evidence="2 3">Mlax316</strain>
    </source>
</reference>
<keyword evidence="1" id="KW-1133">Transmembrane helix</keyword>
<dbReference type="EMBL" id="VIGI01000007">
    <property type="protein sequence ID" value="KAB8297909.1"/>
    <property type="molecule type" value="Genomic_DNA"/>
</dbReference>
<keyword evidence="1" id="KW-0472">Membrane</keyword>
<keyword evidence="1" id="KW-0812">Transmembrane</keyword>
<name>A0A5N6K5Q7_MONLA</name>
<keyword evidence="3" id="KW-1185">Reference proteome</keyword>
<dbReference type="AlphaFoldDB" id="A0A5N6K5Q7"/>
<accession>A0A5N6K5Q7</accession>
<feature type="transmembrane region" description="Helical" evidence="1">
    <location>
        <begin position="12"/>
        <end position="37"/>
    </location>
</feature>
<evidence type="ECO:0000313" key="3">
    <source>
        <dbReference type="Proteomes" id="UP000326757"/>
    </source>
</evidence>
<dbReference type="Proteomes" id="UP000326757">
    <property type="component" value="Unassembled WGS sequence"/>
</dbReference>
<evidence type="ECO:0000256" key="1">
    <source>
        <dbReference type="SAM" id="Phobius"/>
    </source>
</evidence>
<protein>
    <submittedName>
        <fullName evidence="2">Uncharacterized protein</fullName>
    </submittedName>
</protein>
<evidence type="ECO:0000313" key="2">
    <source>
        <dbReference type="EMBL" id="KAB8297909.1"/>
    </source>
</evidence>
<organism evidence="2 3">
    <name type="scientific">Monilinia laxa</name>
    <name type="common">Brown rot fungus</name>
    <name type="synonym">Sclerotinia laxa</name>
    <dbReference type="NCBI Taxonomy" id="61186"/>
    <lineage>
        <taxon>Eukaryota</taxon>
        <taxon>Fungi</taxon>
        <taxon>Dikarya</taxon>
        <taxon>Ascomycota</taxon>
        <taxon>Pezizomycotina</taxon>
        <taxon>Leotiomycetes</taxon>
        <taxon>Helotiales</taxon>
        <taxon>Sclerotiniaceae</taxon>
        <taxon>Monilinia</taxon>
    </lineage>
</organism>
<sequence>MTIRDEHHILLIISFQQFLSILTFTLIAAFLLSYSLIKPFPYKMVRFDPKNKKKQKKSFNPIIVIVQDILILYTNYRFYNINTRPVLLPHNRYFTGSRQKFSFYLFAFFSVS</sequence>
<comment type="caution">
    <text evidence="2">The sequence shown here is derived from an EMBL/GenBank/DDBJ whole genome shotgun (WGS) entry which is preliminary data.</text>
</comment>
<feature type="transmembrane region" description="Helical" evidence="1">
    <location>
        <begin position="58"/>
        <end position="76"/>
    </location>
</feature>
<gene>
    <name evidence="2" type="ORF">EYC80_001693</name>
</gene>